<feature type="region of interest" description="Disordered" evidence="1">
    <location>
        <begin position="139"/>
        <end position="166"/>
    </location>
</feature>
<feature type="compositionally biased region" description="Basic and acidic residues" evidence="1">
    <location>
        <begin position="148"/>
        <end position="157"/>
    </location>
</feature>
<protein>
    <submittedName>
        <fullName evidence="2">Uncharacterized protein</fullName>
    </submittedName>
</protein>
<dbReference type="EMBL" id="KZ857393">
    <property type="protein sequence ID" value="RDX51774.1"/>
    <property type="molecule type" value="Genomic_DNA"/>
</dbReference>
<evidence type="ECO:0000313" key="2">
    <source>
        <dbReference type="EMBL" id="RDX51774.1"/>
    </source>
</evidence>
<gene>
    <name evidence="2" type="ORF">OH76DRAFT_271406</name>
</gene>
<dbReference type="Proteomes" id="UP000256964">
    <property type="component" value="Unassembled WGS sequence"/>
</dbReference>
<organism evidence="2 3">
    <name type="scientific">Lentinus brumalis</name>
    <dbReference type="NCBI Taxonomy" id="2498619"/>
    <lineage>
        <taxon>Eukaryota</taxon>
        <taxon>Fungi</taxon>
        <taxon>Dikarya</taxon>
        <taxon>Basidiomycota</taxon>
        <taxon>Agaricomycotina</taxon>
        <taxon>Agaricomycetes</taxon>
        <taxon>Polyporales</taxon>
        <taxon>Polyporaceae</taxon>
        <taxon>Lentinus</taxon>
    </lineage>
</organism>
<keyword evidence="3" id="KW-1185">Reference proteome</keyword>
<proteinExistence type="predicted"/>
<accession>A0A371DGU7</accession>
<evidence type="ECO:0000256" key="1">
    <source>
        <dbReference type="SAM" id="MobiDB-lite"/>
    </source>
</evidence>
<dbReference type="AlphaFoldDB" id="A0A371DGU7"/>
<name>A0A371DGU7_9APHY</name>
<sequence length="166" mass="18547">MLSILIDYSRARHLVRDLSPIPLYRNMVNGSQNRSQISERPAHPDLGSTACRCVEAERIPGSSTYPWNMSCIHKLVEAPRVRMCVCMYVCRGGTRTGDGGKRELYRYSTANNNIHPSIQGPSGTAVCAECSVQYMIQVQQQTRHRQKKGDDDEDGRRRGGPAGAHE</sequence>
<evidence type="ECO:0000313" key="3">
    <source>
        <dbReference type="Proteomes" id="UP000256964"/>
    </source>
</evidence>
<reference evidence="2 3" key="1">
    <citation type="journal article" date="2018" name="Biotechnol. Biofuels">
        <title>Integrative visual omics of the white-rot fungus Polyporus brumalis exposes the biotechnological potential of its oxidative enzymes for delignifying raw plant biomass.</title>
        <authorList>
            <person name="Miyauchi S."/>
            <person name="Rancon A."/>
            <person name="Drula E."/>
            <person name="Hage H."/>
            <person name="Chaduli D."/>
            <person name="Favel A."/>
            <person name="Grisel S."/>
            <person name="Henrissat B."/>
            <person name="Herpoel-Gimbert I."/>
            <person name="Ruiz-Duenas F.J."/>
            <person name="Chevret D."/>
            <person name="Hainaut M."/>
            <person name="Lin J."/>
            <person name="Wang M."/>
            <person name="Pangilinan J."/>
            <person name="Lipzen A."/>
            <person name="Lesage-Meessen L."/>
            <person name="Navarro D."/>
            <person name="Riley R."/>
            <person name="Grigoriev I.V."/>
            <person name="Zhou S."/>
            <person name="Raouche S."/>
            <person name="Rosso M.N."/>
        </authorList>
    </citation>
    <scope>NUCLEOTIDE SEQUENCE [LARGE SCALE GENOMIC DNA]</scope>
    <source>
        <strain evidence="2 3">BRFM 1820</strain>
    </source>
</reference>